<dbReference type="Ensembl" id="ENSMSIT00000028574.1">
    <property type="protein sequence ID" value="ENSMSIP00000022655.1"/>
    <property type="gene ID" value="ENSMSIG00000019236.1"/>
</dbReference>
<reference evidence="1" key="2">
    <citation type="submission" date="2025-09" db="UniProtKB">
        <authorList>
            <consortium name="Ensembl"/>
        </authorList>
    </citation>
    <scope>IDENTIFICATION</scope>
</reference>
<organism evidence="1 2">
    <name type="scientific">Mus spicilegus</name>
    <name type="common">Mound-building mouse</name>
    <dbReference type="NCBI Taxonomy" id="10103"/>
    <lineage>
        <taxon>Eukaryota</taxon>
        <taxon>Metazoa</taxon>
        <taxon>Chordata</taxon>
        <taxon>Craniata</taxon>
        <taxon>Vertebrata</taxon>
        <taxon>Euteleostomi</taxon>
        <taxon>Mammalia</taxon>
        <taxon>Eutheria</taxon>
        <taxon>Euarchontoglires</taxon>
        <taxon>Glires</taxon>
        <taxon>Rodentia</taxon>
        <taxon>Myomorpha</taxon>
        <taxon>Muroidea</taxon>
        <taxon>Muridae</taxon>
        <taxon>Murinae</taxon>
        <taxon>Mus</taxon>
        <taxon>Mus</taxon>
    </lineage>
</organism>
<accession>A0A8C6HLR5</accession>
<evidence type="ECO:0000313" key="2">
    <source>
        <dbReference type="Proteomes" id="UP000694415"/>
    </source>
</evidence>
<reference evidence="1" key="1">
    <citation type="submission" date="2025-08" db="UniProtKB">
        <authorList>
            <consortium name="Ensembl"/>
        </authorList>
    </citation>
    <scope>IDENTIFICATION</scope>
</reference>
<proteinExistence type="predicted"/>
<evidence type="ECO:0000313" key="1">
    <source>
        <dbReference type="Ensembl" id="ENSMSIP00000022655.1"/>
    </source>
</evidence>
<sequence length="89" mass="10084">MGLTKNLEQLLLLLGKNLGSLYKKTQDLEATSEHFKKHHRRWPQSSGERNVKMNTLLCAPVHSPLHLSLCHWQHAKGGRSPLSHLTLQG</sequence>
<dbReference type="AlphaFoldDB" id="A0A8C6HLR5"/>
<name>A0A8C6HLR5_MUSSI</name>
<keyword evidence="2" id="KW-1185">Reference proteome</keyword>
<dbReference type="Proteomes" id="UP000694415">
    <property type="component" value="Unplaced"/>
</dbReference>
<protein>
    <submittedName>
        <fullName evidence="1">Uncharacterized protein</fullName>
    </submittedName>
</protein>